<dbReference type="VEuPathDB" id="TriTrypDB:Lsey_0216_0130"/>
<evidence type="ECO:0000313" key="4">
    <source>
        <dbReference type="Proteomes" id="UP000038009"/>
    </source>
</evidence>
<feature type="region of interest" description="Disordered" evidence="1">
    <location>
        <begin position="284"/>
        <end position="326"/>
    </location>
</feature>
<dbReference type="EMBL" id="LJSK01000216">
    <property type="protein sequence ID" value="KPI84995.1"/>
    <property type="molecule type" value="Genomic_DNA"/>
</dbReference>
<evidence type="ECO:0000313" key="3">
    <source>
        <dbReference type="EMBL" id="KPI84995.1"/>
    </source>
</evidence>
<evidence type="ECO:0000256" key="1">
    <source>
        <dbReference type="SAM" id="MobiDB-lite"/>
    </source>
</evidence>
<dbReference type="AlphaFoldDB" id="A0A0N1IIR7"/>
<keyword evidence="2" id="KW-0812">Transmembrane</keyword>
<comment type="caution">
    <text evidence="3">The sequence shown here is derived from an EMBL/GenBank/DDBJ whole genome shotgun (WGS) entry which is preliminary data.</text>
</comment>
<dbReference type="OrthoDB" id="10408603at2759"/>
<accession>A0A0N1IIR7</accession>
<keyword evidence="4" id="KW-1185">Reference proteome</keyword>
<reference evidence="3 4" key="1">
    <citation type="journal article" date="2015" name="PLoS Pathog.">
        <title>Leptomonas seymouri: Adaptations to the Dixenous Life Cycle Analyzed by Genome Sequencing, Transcriptome Profiling and Co-infection with Leishmania donovani.</title>
        <authorList>
            <person name="Kraeva N."/>
            <person name="Butenko A."/>
            <person name="Hlavacova J."/>
            <person name="Kostygov A."/>
            <person name="Myskova J."/>
            <person name="Grybchuk D."/>
            <person name="Lestinova T."/>
            <person name="Votypka J."/>
            <person name="Volf P."/>
            <person name="Opperdoes F."/>
            <person name="Flegontov P."/>
            <person name="Lukes J."/>
            <person name="Yurchenko V."/>
        </authorList>
    </citation>
    <scope>NUCLEOTIDE SEQUENCE [LARGE SCALE GENOMIC DNA]</scope>
    <source>
        <strain evidence="3 4">ATCC 30220</strain>
    </source>
</reference>
<proteinExistence type="predicted"/>
<feature type="region of interest" description="Disordered" evidence="1">
    <location>
        <begin position="139"/>
        <end position="174"/>
    </location>
</feature>
<feature type="compositionally biased region" description="Polar residues" evidence="1">
    <location>
        <begin position="309"/>
        <end position="318"/>
    </location>
</feature>
<protein>
    <recommendedName>
        <fullName evidence="5">Mitochondrial carrier protein</fullName>
    </recommendedName>
</protein>
<organism evidence="3 4">
    <name type="scientific">Leptomonas seymouri</name>
    <dbReference type="NCBI Taxonomy" id="5684"/>
    <lineage>
        <taxon>Eukaryota</taxon>
        <taxon>Discoba</taxon>
        <taxon>Euglenozoa</taxon>
        <taxon>Kinetoplastea</taxon>
        <taxon>Metakinetoplastina</taxon>
        <taxon>Trypanosomatida</taxon>
        <taxon>Trypanosomatidae</taxon>
        <taxon>Leishmaniinae</taxon>
        <taxon>Leptomonas</taxon>
    </lineage>
</organism>
<feature type="transmembrane region" description="Helical" evidence="2">
    <location>
        <begin position="409"/>
        <end position="430"/>
    </location>
</feature>
<sequence length="442" mass="48305">MEIYHIVLSNAFVAFLTAPLRRLRYLLTVEDDLIEEGILPPQGFGGTMGCMRFLYYAGGRSLSVFYRGAALEALGLVGKYELQRFISIPISRRMPLRMQHAVLATTFVHTALVYFTVAPLQAALDTIAVNSVTTFTAETTPPHSAAKEHKGKDAAPAAGSAETKRAQPSPSSPKVRLRFSSALETAKYLAVNFPVREMVSRLYLLDFGCRYMTSLANNTILTWLMTKAQRHYNGVEMTSFQRLVMYAGFPLVASLAMSVLTYPFATYPVAHFLRLRYYERRNEEEEASTTTAARHGSTAHRATKDGASIPSNSGTSASAAKRTDAHGRPGVVERLWWEEAFHRAVHSEVRDYLWRSMYSPEGSAAALASASTSTSAMPTCVSSMSAAEAQECPVGAGGCSSSKRGVRQLYRGFGLVVTSTLLSSALAIALNRAVDFVAQHSH</sequence>
<dbReference type="OMA" id="MEIYHIV"/>
<evidence type="ECO:0008006" key="5">
    <source>
        <dbReference type="Google" id="ProtNLM"/>
    </source>
</evidence>
<gene>
    <name evidence="3" type="ORF">ABL78_5961</name>
</gene>
<keyword evidence="2" id="KW-1133">Transmembrane helix</keyword>
<name>A0A0N1IIR7_LEPSE</name>
<keyword evidence="2" id="KW-0472">Membrane</keyword>
<dbReference type="Proteomes" id="UP000038009">
    <property type="component" value="Unassembled WGS sequence"/>
</dbReference>
<feature type="transmembrane region" description="Helical" evidence="2">
    <location>
        <begin position="243"/>
        <end position="265"/>
    </location>
</feature>
<evidence type="ECO:0000256" key="2">
    <source>
        <dbReference type="SAM" id="Phobius"/>
    </source>
</evidence>